<evidence type="ECO:0000256" key="1">
    <source>
        <dbReference type="SAM" id="MobiDB-lite"/>
    </source>
</evidence>
<feature type="signal peptide" evidence="2">
    <location>
        <begin position="1"/>
        <end position="19"/>
    </location>
</feature>
<evidence type="ECO:0000313" key="4">
    <source>
        <dbReference type="Proteomes" id="UP000326921"/>
    </source>
</evidence>
<evidence type="ECO:0000256" key="2">
    <source>
        <dbReference type="SAM" id="SignalP"/>
    </source>
</evidence>
<dbReference type="AlphaFoldDB" id="A0A5Q0QD49"/>
<dbReference type="PROSITE" id="PS51257">
    <property type="entry name" value="PROKAR_LIPOPROTEIN"/>
    <property type="match status" value="1"/>
</dbReference>
<accession>A0A5Q0QD49</accession>
<keyword evidence="4" id="KW-1185">Reference proteome</keyword>
<reference evidence="3 4" key="1">
    <citation type="submission" date="2019-10" db="EMBL/GenBank/DDBJ databases">
        <authorList>
            <person name="Dong K."/>
        </authorList>
    </citation>
    <scope>NUCLEOTIDE SEQUENCE [LARGE SCALE GENOMIC DNA]</scope>
    <source>
        <strain evidence="4">dk4302</strain>
    </source>
</reference>
<proteinExistence type="predicted"/>
<feature type="region of interest" description="Disordered" evidence="1">
    <location>
        <begin position="24"/>
        <end position="50"/>
    </location>
</feature>
<feature type="chain" id="PRO_5025041893" evidence="2">
    <location>
        <begin position="20"/>
        <end position="71"/>
    </location>
</feature>
<keyword evidence="2" id="KW-0732">Signal</keyword>
<name>A0A5Q0QD49_9SPHI</name>
<dbReference type="RefSeq" id="WP_153511687.1">
    <property type="nucleotide sequence ID" value="NZ_CP045652.1"/>
</dbReference>
<dbReference type="Proteomes" id="UP000326921">
    <property type="component" value="Chromosome"/>
</dbReference>
<gene>
    <name evidence="3" type="ORF">GFH32_11155</name>
</gene>
<sequence length="71" mass="7950">MKNFNKYGFTFLLSSMLFAACNSNNPKEGEETTPSPVEKDDVSRYNINEPDKSVLKLDSTTVDTARIDTVN</sequence>
<feature type="compositionally biased region" description="Basic and acidic residues" evidence="1">
    <location>
        <begin position="37"/>
        <end position="50"/>
    </location>
</feature>
<evidence type="ECO:0000313" key="3">
    <source>
        <dbReference type="EMBL" id="QGA26841.1"/>
    </source>
</evidence>
<protein>
    <submittedName>
        <fullName evidence="3">Uncharacterized protein</fullName>
    </submittedName>
</protein>
<dbReference type="KEGG" id="sphe:GFH32_11155"/>
<organism evidence="3 4">
    <name type="scientific">Sphingobacterium zhuxiongii</name>
    <dbReference type="NCBI Taxonomy" id="2662364"/>
    <lineage>
        <taxon>Bacteria</taxon>
        <taxon>Pseudomonadati</taxon>
        <taxon>Bacteroidota</taxon>
        <taxon>Sphingobacteriia</taxon>
        <taxon>Sphingobacteriales</taxon>
        <taxon>Sphingobacteriaceae</taxon>
        <taxon>Sphingobacterium</taxon>
    </lineage>
</organism>
<dbReference type="EMBL" id="CP045652">
    <property type="protein sequence ID" value="QGA26841.1"/>
    <property type="molecule type" value="Genomic_DNA"/>
</dbReference>